<dbReference type="Proteomes" id="UP001177744">
    <property type="component" value="Unassembled WGS sequence"/>
</dbReference>
<dbReference type="InterPro" id="IPR041577">
    <property type="entry name" value="RT_RNaseH_2"/>
</dbReference>
<dbReference type="GO" id="GO:0003676">
    <property type="term" value="F:nucleic acid binding"/>
    <property type="evidence" value="ECO:0007669"/>
    <property type="project" value="InterPro"/>
</dbReference>
<dbReference type="Gene3D" id="3.30.70.270">
    <property type="match status" value="2"/>
</dbReference>
<dbReference type="Gene3D" id="1.10.340.70">
    <property type="match status" value="1"/>
</dbReference>
<dbReference type="InterPro" id="IPR036397">
    <property type="entry name" value="RNaseH_sf"/>
</dbReference>
<evidence type="ECO:0000313" key="9">
    <source>
        <dbReference type="Proteomes" id="UP001177744"/>
    </source>
</evidence>
<dbReference type="CDD" id="cd09273">
    <property type="entry name" value="RNase_HI_RT_Bel"/>
    <property type="match status" value="1"/>
</dbReference>
<dbReference type="Pfam" id="PF17919">
    <property type="entry name" value="RT_RNaseH_2"/>
    <property type="match status" value="1"/>
</dbReference>
<gene>
    <name evidence="8" type="ORF">QTO34_000771</name>
</gene>
<dbReference type="PANTHER" id="PTHR33064:SF29">
    <property type="entry name" value="PEPTIDASE A2 DOMAIN-CONTAINING PROTEIN-RELATED"/>
    <property type="match status" value="1"/>
</dbReference>
<evidence type="ECO:0000256" key="3">
    <source>
        <dbReference type="ARBA" id="ARBA00022695"/>
    </source>
</evidence>
<dbReference type="InterPro" id="IPR051320">
    <property type="entry name" value="Viral_Replic_Matur_Polypro"/>
</dbReference>
<dbReference type="GO" id="GO:0006259">
    <property type="term" value="P:DNA metabolic process"/>
    <property type="evidence" value="ECO:0007669"/>
    <property type="project" value="UniProtKB-ARBA"/>
</dbReference>
<sequence>MEGGARQGHEGWTETCPCAYHSLMAHSSFQGWGKSCLVSKGLLEKVVLCSPLLWILLTQLEPKNIPDVLFGGSVALHEDCTQDKYQDASLRHTDFTMQHPIIVGRIPKKLTQDHLSYSDSVLGSSKGPIEPHRLPVLPVEKDSQYLFAFTWEDRQFTWTVMPQAYTESPSYFSQILKADLNDVKFPRDSTLIQYVDDLLVCSRTLLDSQKDTIYLLQQLAIKGHKVSKDKLQFCLPQVKYLGHFISKDGLLLNPENLRGILSFPLPKTKKQLRGFLGLTGYCRNWVPNFSLIAQPLYALLKSDTPDPIQWNPEGKQAVETLKEVLSKAPALGHPNYKLAFFLFTYESKGNALGVLTQKNGDHHRPIGYYSQQLDSVAKRLPPCLRAISATALLCKQTEEIVMGSPLTIYVPHSVESLLNSHHTQHFSVSRLASYEVLLLSAPNITLTRCNHLNPATLLPSLQDGDTHNCVLLTDHLLAPRNDLKDTPIDNADLIWFTDGSYLKDEQGHFRAGYAITFMVDIIESSYLPGIRSAQQAELIALTRACQLAKGQVANLYTDSRYAFDVAHDFGMLWKQRGFLTSSGQPIKNGKLVAEFLDAIQQSKQLAIIKIPEHSKATTIEAKGNHYADAAAKQAALNSQVIQTRNFQHTATEDEKRIWQQKRGTFDLDRQIWLGPNQKPILPVGAQFPVLQHVYELTHWSPEKMISWSKQYYWKPSPTVAHKVYSKCSIYPKYKPGKPLHESKGHFPLPLGPFEIWQLDFIQMPSFQGYKYILVMICMFSHWVEAFPCRRAIALTHFHCAYHPQSSGLVEHTKGIIKTQLAKISEAFNLPWTKALPIVLLNLRSPFGKHKLSPYEIVTGRPMHLDEGAYEPTLLKGDILHYCQGLINQLKEIDKLVTDSFHSALPGDEDFKDHGLQPGDLVYWKRHQIKDSLQPRWRGPYQVLLTNPCAAKLKG</sequence>
<dbReference type="FunFam" id="3.30.70.270:FF:000020">
    <property type="entry name" value="Transposon Tf2-6 polyprotein-like Protein"/>
    <property type="match status" value="1"/>
</dbReference>
<keyword evidence="2" id="KW-0808">Transferase</keyword>
<feature type="domain" description="RNase H type-1" evidence="7">
    <location>
        <begin position="489"/>
        <end position="636"/>
    </location>
</feature>
<comment type="caution">
    <text evidence="8">The sequence shown here is derived from an EMBL/GenBank/DDBJ whole genome shotgun (WGS) entry which is preliminary data.</text>
</comment>
<dbReference type="AlphaFoldDB" id="A0AA40ICU7"/>
<keyword evidence="6" id="KW-0378">Hydrolase</keyword>
<dbReference type="InterPro" id="IPR043502">
    <property type="entry name" value="DNA/RNA_pol_sf"/>
</dbReference>
<evidence type="ECO:0000259" key="7">
    <source>
        <dbReference type="PROSITE" id="PS50879"/>
    </source>
</evidence>
<evidence type="ECO:0000313" key="8">
    <source>
        <dbReference type="EMBL" id="KAK1346911.1"/>
    </source>
</evidence>
<dbReference type="InterPro" id="IPR012337">
    <property type="entry name" value="RNaseH-like_sf"/>
</dbReference>
<dbReference type="InterPro" id="IPR040643">
    <property type="entry name" value="MLVIN_C"/>
</dbReference>
<dbReference type="Gene3D" id="2.30.30.850">
    <property type="match status" value="1"/>
</dbReference>
<dbReference type="SUPFAM" id="SSF53098">
    <property type="entry name" value="Ribonuclease H-like"/>
    <property type="match status" value="2"/>
</dbReference>
<evidence type="ECO:0000256" key="2">
    <source>
        <dbReference type="ARBA" id="ARBA00022679"/>
    </source>
</evidence>
<dbReference type="InterPro" id="IPR002156">
    <property type="entry name" value="RNaseH_domain"/>
</dbReference>
<evidence type="ECO:0000256" key="6">
    <source>
        <dbReference type="ARBA" id="ARBA00022801"/>
    </source>
</evidence>
<dbReference type="Gene3D" id="3.30.420.10">
    <property type="entry name" value="Ribonuclease H-like superfamily/Ribonuclease H"/>
    <property type="match status" value="3"/>
</dbReference>
<proteinExistence type="inferred from homology"/>
<comment type="similarity">
    <text evidence="1">Belongs to the beta type-B retroviral polymerase family. HERV class-II K(HML-2) pol subfamily.</text>
</comment>
<reference evidence="8" key="1">
    <citation type="submission" date="2023-06" db="EMBL/GenBank/DDBJ databases">
        <title>Reference genome for the Northern bat (Eptesicus nilssonii), a most northern bat species.</title>
        <authorList>
            <person name="Laine V.N."/>
            <person name="Pulliainen A.T."/>
            <person name="Lilley T.M."/>
        </authorList>
    </citation>
    <scope>NUCLEOTIDE SEQUENCE</scope>
    <source>
        <strain evidence="8">BLF_Eptnil</strain>
        <tissue evidence="8">Kidney</tissue>
    </source>
</reference>
<dbReference type="EMBL" id="JAULJE010000001">
    <property type="protein sequence ID" value="KAK1346911.1"/>
    <property type="molecule type" value="Genomic_DNA"/>
</dbReference>
<dbReference type="Pfam" id="PF00075">
    <property type="entry name" value="RNase_H"/>
    <property type="match status" value="1"/>
</dbReference>
<dbReference type="SUPFAM" id="SSF56672">
    <property type="entry name" value="DNA/RNA polymerases"/>
    <property type="match status" value="1"/>
</dbReference>
<evidence type="ECO:0000256" key="1">
    <source>
        <dbReference type="ARBA" id="ARBA00010879"/>
    </source>
</evidence>
<name>A0AA40ICU7_CNENI</name>
<keyword evidence="3" id="KW-0548">Nucleotidyltransferase</keyword>
<dbReference type="PROSITE" id="PS50879">
    <property type="entry name" value="RNASE_H_1"/>
    <property type="match status" value="1"/>
</dbReference>
<dbReference type="PANTHER" id="PTHR33064">
    <property type="entry name" value="POL PROTEIN"/>
    <property type="match status" value="1"/>
</dbReference>
<dbReference type="GO" id="GO:0016779">
    <property type="term" value="F:nucleotidyltransferase activity"/>
    <property type="evidence" value="ECO:0007669"/>
    <property type="project" value="UniProtKB-KW"/>
</dbReference>
<evidence type="ECO:0000256" key="4">
    <source>
        <dbReference type="ARBA" id="ARBA00022722"/>
    </source>
</evidence>
<dbReference type="Gene3D" id="3.10.20.370">
    <property type="match status" value="1"/>
</dbReference>
<evidence type="ECO:0000256" key="5">
    <source>
        <dbReference type="ARBA" id="ARBA00022759"/>
    </source>
</evidence>
<dbReference type="InterPro" id="IPR043128">
    <property type="entry name" value="Rev_trsase/Diguanyl_cyclase"/>
</dbReference>
<accession>A0AA40ICU7</accession>
<dbReference type="InterPro" id="IPR000477">
    <property type="entry name" value="RT_dom"/>
</dbReference>
<keyword evidence="4" id="KW-0540">Nuclease</keyword>
<keyword evidence="5" id="KW-0255">Endonuclease</keyword>
<organism evidence="8 9">
    <name type="scientific">Cnephaeus nilssonii</name>
    <name type="common">Northern bat</name>
    <name type="synonym">Eptesicus nilssonii</name>
    <dbReference type="NCBI Taxonomy" id="3371016"/>
    <lineage>
        <taxon>Eukaryota</taxon>
        <taxon>Metazoa</taxon>
        <taxon>Chordata</taxon>
        <taxon>Craniata</taxon>
        <taxon>Vertebrata</taxon>
        <taxon>Euteleostomi</taxon>
        <taxon>Mammalia</taxon>
        <taxon>Eutheria</taxon>
        <taxon>Laurasiatheria</taxon>
        <taxon>Chiroptera</taxon>
        <taxon>Yangochiroptera</taxon>
        <taxon>Vespertilionidae</taxon>
        <taxon>Cnephaeus</taxon>
    </lineage>
</organism>
<dbReference type="Pfam" id="PF00078">
    <property type="entry name" value="RVT_1"/>
    <property type="match status" value="1"/>
</dbReference>
<protein>
    <recommendedName>
        <fullName evidence="7">RNase H type-1 domain-containing protein</fullName>
    </recommendedName>
</protein>
<feature type="non-terminal residue" evidence="8">
    <location>
        <position position="954"/>
    </location>
</feature>
<keyword evidence="9" id="KW-1185">Reference proteome</keyword>
<dbReference type="Pfam" id="PF18697">
    <property type="entry name" value="MLVIN_C"/>
    <property type="match status" value="1"/>
</dbReference>
<dbReference type="GO" id="GO:0004523">
    <property type="term" value="F:RNA-DNA hybrid ribonuclease activity"/>
    <property type="evidence" value="ECO:0007669"/>
    <property type="project" value="InterPro"/>
</dbReference>